<sequence length="1478" mass="173899">MPAISKIRFTNVIYEGGAKRYNDDIFNYEGYNGAFLLENGGGKTVFIQTALQAIIPNIEVADRKIKDTLVLTGNASHIAIEWILNNNPRRYGVTAVTLFMGSNGVDFYRYTYEYSEDDKNSIENIPFVKENSNGTKRASGKEEIHEYYLDMVKNHMHAQLFDSNRKYHKHLEENFKIYHAEWRSIARINAGEGGVEAFFDNCKTTTQLVDNLLIPVIEEAMVGRGAKDFADIFENQREHFKNYKQLKGRINESKLIDKEINKYVEVFSKYHKLSEELNTEKGRVKFLNNYIKEEKTSLEDELGKAEKDIIECEKNKSELHRKELSYDIAVLEEEFKDLEKLCNQYKDELNEKKKVYEEADERLQNLQISRIKHNINEKNQKLQYLEEELENLDKNFTVEEIKINLNKSCSLLKGVFVGEKEALEKLKGNHEEKINTLEKEKQSEAEALKRKIEEKNSLNGEIIKLKTTISNLEKDIERIKNRILSSPTTDVLEREMEKWKENIVSLNSGISSYQQQIPELRHKREELKAELKTLREKEKTSQGELNNYNTIFDTISKERTELTGKLISTGIVLSEKDDIYLKESSVLSSLEAKVEALKREKENLIFEERAVYRFLDDYKENSYYTADPFLYKIYENLKSSITTLEIGAMYVKRASAVLEREIEALYKDYPYWVNSLIVDEEEENKLLEKLKDLGENIVFPMVILKEKEAREIASGNFSEKDKHKTIYPNIWKNNLSKDYFISWKQSLEGKAKTVTELRQNKESEISYFENILNSTKGFFNKYPHEYYLEVKNCILNLTQLYNEIISNIRNKELKVEELEKEERELSLKLKEAEQNLDNISGKLISAQDCIQKKKSIDNYNISIQELLNKVKNLDEEIYRVNNIIKAKEEAIKEEEKKATAVSTEIKVLEADSYYKQIEDFEPEFGNKAKSILKTEIEGLKDQLHEIQKDRKGIEDRIKETQRDISKLERDLNIKSSEAKYDIIDIEYEEFYEKEIEALIVHVKKLEKSFKAANSAYDLKNEELKKLGYKIENQKNEFYKRYDRLYDFNIPLITVNQQLLEEKKSLKTLEEELLKSSEKLKNELTKVRNSLYELEKKNERFDFLKESVKEVAILREELNNFSYEREKYVNNLIADVEALSNNLTSSEENVNRNRNDFRNFCNSKIEDIKMRQMSLNGIDYNKGYEDVIKWQKNMQDRINRTVQMLEEDIREHDKELEQFIEHLHSYLTNIVEEMKLIPKKTRIKVEEDWKEVYIFNIPTWNETEGKSELRKHINWILNQLEQDKFKSEDGRENTNLIRKEIEKWFGTKQLLRNVLKNEEIKIRCRKVRNEGTISSTSFTWETSNSWSGGEKWSKNMTLFLGLLNYLAEKRNLISNRGKIHRTVILDNPFGKASSDHVLDPVFMIAEQLGFQIIALTAHAEGAFIRKYFPVVYSCKLRYAANGESQIISKEREIKQAFFMDKEPQSLLRLNAAEQMSLFN</sequence>
<dbReference type="RefSeq" id="WP_052222474.1">
    <property type="nucleotide sequence ID" value="NZ_LHUR01000036.1"/>
</dbReference>
<feature type="coiled-coil region" evidence="1">
    <location>
        <begin position="580"/>
        <end position="607"/>
    </location>
</feature>
<dbReference type="Gene3D" id="1.10.287.1490">
    <property type="match status" value="1"/>
</dbReference>
<feature type="coiled-coil region" evidence="1">
    <location>
        <begin position="1128"/>
        <end position="1155"/>
    </location>
</feature>
<dbReference type="PANTHER" id="PTHR23159:SF31">
    <property type="entry name" value="CENTROSOME-ASSOCIATED PROTEIN CEP250 ISOFORM X1"/>
    <property type="match status" value="1"/>
</dbReference>
<protein>
    <submittedName>
        <fullName evidence="2">Chromosome partition protein Smc</fullName>
    </submittedName>
</protein>
<dbReference type="PATRIC" id="fig|1121318.3.peg.3013"/>
<feature type="coiled-coil region" evidence="1">
    <location>
        <begin position="288"/>
        <end position="544"/>
    </location>
</feature>
<dbReference type="SUPFAM" id="SSF57997">
    <property type="entry name" value="Tropomyosin"/>
    <property type="match status" value="1"/>
</dbReference>
<dbReference type="STRING" id="36844.SAMN04488501_110138"/>
<reference evidence="3" key="1">
    <citation type="submission" date="2015-08" db="EMBL/GenBank/DDBJ databases">
        <title>Genome sequence of the strict anaerobe Clostridium homopropionicum LuHBu1 (DSM 5847T).</title>
        <authorList>
            <person name="Poehlein A."/>
            <person name="Beck M."/>
            <person name="Schiel-Bengelsdorf B."/>
            <person name="Bengelsdorf F.R."/>
            <person name="Daniel R."/>
            <person name="Duerre P."/>
        </authorList>
    </citation>
    <scope>NUCLEOTIDE SEQUENCE [LARGE SCALE GENOMIC DNA]</scope>
    <source>
        <strain evidence="3">DSM 5847</strain>
    </source>
</reference>
<keyword evidence="3" id="KW-1185">Reference proteome</keyword>
<name>A0A0L6Z6Y4_9CLOT</name>
<feature type="coiled-coil region" evidence="1">
    <location>
        <begin position="801"/>
        <end position="1096"/>
    </location>
</feature>
<evidence type="ECO:0000313" key="3">
    <source>
        <dbReference type="Proteomes" id="UP000037043"/>
    </source>
</evidence>
<keyword evidence="1" id="KW-0175">Coiled coil</keyword>
<evidence type="ECO:0000313" key="2">
    <source>
        <dbReference type="EMBL" id="KOA18717.1"/>
    </source>
</evidence>
<comment type="caution">
    <text evidence="2">The sequence shown here is derived from an EMBL/GenBank/DDBJ whole genome shotgun (WGS) entry which is preliminary data.</text>
</comment>
<accession>A0A0L6Z6Y4</accession>
<dbReference type="PANTHER" id="PTHR23159">
    <property type="entry name" value="CENTROSOMAL PROTEIN 2"/>
    <property type="match status" value="1"/>
</dbReference>
<evidence type="ECO:0000256" key="1">
    <source>
        <dbReference type="SAM" id="Coils"/>
    </source>
</evidence>
<dbReference type="Proteomes" id="UP000037043">
    <property type="component" value="Unassembled WGS sequence"/>
</dbReference>
<dbReference type="EMBL" id="LHUR01000036">
    <property type="protein sequence ID" value="KOA18717.1"/>
    <property type="molecule type" value="Genomic_DNA"/>
</dbReference>
<organism evidence="2 3">
    <name type="scientific">Clostridium homopropionicum DSM 5847</name>
    <dbReference type="NCBI Taxonomy" id="1121318"/>
    <lineage>
        <taxon>Bacteria</taxon>
        <taxon>Bacillati</taxon>
        <taxon>Bacillota</taxon>
        <taxon>Clostridia</taxon>
        <taxon>Eubacteriales</taxon>
        <taxon>Clostridiaceae</taxon>
        <taxon>Clostridium</taxon>
    </lineage>
</organism>
<proteinExistence type="predicted"/>
<feature type="coiled-coil region" evidence="1">
    <location>
        <begin position="1194"/>
        <end position="1221"/>
    </location>
</feature>
<gene>
    <name evidence="2" type="primary">smc_6</name>
    <name evidence="2" type="ORF">CLHOM_30010</name>
</gene>